<name>A0A2H0VJJ8_9BACT</name>
<protein>
    <recommendedName>
        <fullName evidence="3">Peptidase C39-like domain-containing protein</fullName>
    </recommendedName>
</protein>
<organism evidence="1 2">
    <name type="scientific">Candidatus Collierbacteria bacterium CG10_big_fil_rev_8_21_14_0_10_44_9</name>
    <dbReference type="NCBI Taxonomy" id="1974535"/>
    <lineage>
        <taxon>Bacteria</taxon>
        <taxon>Candidatus Collieribacteriota</taxon>
    </lineage>
</organism>
<accession>A0A2H0VJJ8</accession>
<sequence length="549" mass="60900">MLKILNIITLSLLIFILKTIIPDLIGDTFATEQTYQVNVIKFQDKNQNSLMDEREWPIQYWDMKLFKGNGCEGSPISEGQTKIGGVRLTSNQGGEHSVLEAILPSWADENYPFDWLNTTGGACQNVLLEAGKIPQIKFGNYPILRTFFTPYVSQKDPLWSSKEYDHGNTTGPFFCGTTIGGCGCAITSAAMVLVYLGVGMSPNGDWTNPDSLNTWLKENNGYAFGALKWNSIAAYSVKTYEIFGTTHDVHKVRFVGVGSANNYSLLDTDLASYKPVILEEPGHFIVGKEKQDTTYAINDPAFENKTTLASYNNSFLSMRRFEKTNTDLSSIYISTPAPNDLLITDSQGRKAGKDPQTGQTFSEIPNSYYFLEPSFADQSQENPQTPQEGQGVNMLVIINPDLGSYNLNSSQASSIDFSSYDRNGDISVKEFSTNSSENFGLDYSPEPGYQFHVYQNVQIEIEGGYPKKAGVVPVILKSGKNFDIDEVDLSTLLFAQTETSKDKANLVSTGKDSKKDLKVFFDAKIIDWTKDWCLTGQTITQTEFKGCSP</sequence>
<proteinExistence type="predicted"/>
<dbReference type="PANTHER" id="PTHR40524">
    <property type="entry name" value="PEPTIDASE_C39_2 DOMAIN-CONTAINING PROTEIN"/>
    <property type="match status" value="1"/>
</dbReference>
<dbReference type="Proteomes" id="UP000230796">
    <property type="component" value="Unassembled WGS sequence"/>
</dbReference>
<dbReference type="AlphaFoldDB" id="A0A2H0VJJ8"/>
<gene>
    <name evidence="1" type="ORF">COT87_00355</name>
</gene>
<dbReference type="PANTHER" id="PTHR40524:SF1">
    <property type="entry name" value="PEPTIDASE C39-LIKE DOMAIN-CONTAINING PROTEIN"/>
    <property type="match status" value="1"/>
</dbReference>
<evidence type="ECO:0000313" key="1">
    <source>
        <dbReference type="EMBL" id="PIR99272.1"/>
    </source>
</evidence>
<evidence type="ECO:0008006" key="3">
    <source>
        <dbReference type="Google" id="ProtNLM"/>
    </source>
</evidence>
<comment type="caution">
    <text evidence="1">The sequence shown here is derived from an EMBL/GenBank/DDBJ whole genome shotgun (WGS) entry which is preliminary data.</text>
</comment>
<evidence type="ECO:0000313" key="2">
    <source>
        <dbReference type="Proteomes" id="UP000230796"/>
    </source>
</evidence>
<reference evidence="2" key="1">
    <citation type="submission" date="2017-09" db="EMBL/GenBank/DDBJ databases">
        <title>Depth-based differentiation of microbial function through sediment-hosted aquifers and enrichment of novel symbionts in the deep terrestrial subsurface.</title>
        <authorList>
            <person name="Probst A.J."/>
            <person name="Ladd B."/>
            <person name="Jarett J.K."/>
            <person name="Geller-Mcgrath D.E."/>
            <person name="Sieber C.M.K."/>
            <person name="Emerson J.B."/>
            <person name="Anantharaman K."/>
            <person name="Thomas B.C."/>
            <person name="Malmstrom R."/>
            <person name="Stieglmeier M."/>
            <person name="Klingl A."/>
            <person name="Woyke T."/>
            <person name="Ryan C.M."/>
            <person name="Banfield J.F."/>
        </authorList>
    </citation>
    <scope>NUCLEOTIDE SEQUENCE [LARGE SCALE GENOMIC DNA]</scope>
</reference>
<dbReference type="EMBL" id="PFAF01000003">
    <property type="protein sequence ID" value="PIR99272.1"/>
    <property type="molecule type" value="Genomic_DNA"/>
</dbReference>